<feature type="region of interest" description="Disordered" evidence="1">
    <location>
        <begin position="224"/>
        <end position="243"/>
    </location>
</feature>
<evidence type="ECO:0000313" key="2">
    <source>
        <dbReference type="EMBL" id="RRT46785.1"/>
    </source>
</evidence>
<proteinExistence type="predicted"/>
<gene>
    <name evidence="2" type="ORF">B296_00054236</name>
</gene>
<comment type="caution">
    <text evidence="2">The sequence shown here is derived from an EMBL/GenBank/DDBJ whole genome shotgun (WGS) entry which is preliminary data.</text>
</comment>
<evidence type="ECO:0000313" key="3">
    <source>
        <dbReference type="Proteomes" id="UP000287651"/>
    </source>
</evidence>
<organism evidence="2 3">
    <name type="scientific">Ensete ventricosum</name>
    <name type="common">Abyssinian banana</name>
    <name type="synonym">Musa ensete</name>
    <dbReference type="NCBI Taxonomy" id="4639"/>
    <lineage>
        <taxon>Eukaryota</taxon>
        <taxon>Viridiplantae</taxon>
        <taxon>Streptophyta</taxon>
        <taxon>Embryophyta</taxon>
        <taxon>Tracheophyta</taxon>
        <taxon>Spermatophyta</taxon>
        <taxon>Magnoliopsida</taxon>
        <taxon>Liliopsida</taxon>
        <taxon>Zingiberales</taxon>
        <taxon>Musaceae</taxon>
        <taxon>Ensete</taxon>
    </lineage>
</organism>
<sequence>MGHWRAAPSRETGQTADRFILAFEECESVRPHLTVFPSVFQRKLPRANDGGWGRPLSGGNSVSSVKRREIRPFPVDCVRRLTRRLGARAFPSVSSLPFPPRLPKRAAGDGGGRGSLSRGRSVSIVRRRAPRPIVALRSPRNRSRRTSRRDGGEAADRGGGRDGGAWPVLADHPLRLPRQDHQVDNKYRLYYYGNEMTGQHSCVVSISRFAISTPGGTYRSARFSVRRPPATGRYRQNRPSTVD</sequence>
<accession>A0A426Y4U4</accession>
<reference evidence="2 3" key="1">
    <citation type="journal article" date="2014" name="Agronomy (Basel)">
        <title>A Draft Genome Sequence for Ensete ventricosum, the Drought-Tolerant Tree Against Hunger.</title>
        <authorList>
            <person name="Harrison J."/>
            <person name="Moore K.A."/>
            <person name="Paszkiewicz K."/>
            <person name="Jones T."/>
            <person name="Grant M."/>
            <person name="Ambacheew D."/>
            <person name="Muzemil S."/>
            <person name="Studholme D.J."/>
        </authorList>
    </citation>
    <scope>NUCLEOTIDE SEQUENCE [LARGE SCALE GENOMIC DNA]</scope>
</reference>
<name>A0A426Y4U4_ENSVE</name>
<protein>
    <submittedName>
        <fullName evidence="2">Uncharacterized protein</fullName>
    </submittedName>
</protein>
<dbReference type="AlphaFoldDB" id="A0A426Y4U4"/>
<dbReference type="EMBL" id="AMZH03014961">
    <property type="protein sequence ID" value="RRT46785.1"/>
    <property type="molecule type" value="Genomic_DNA"/>
</dbReference>
<feature type="compositionally biased region" description="Basic and acidic residues" evidence="1">
    <location>
        <begin position="148"/>
        <end position="160"/>
    </location>
</feature>
<feature type="region of interest" description="Disordered" evidence="1">
    <location>
        <begin position="92"/>
        <end position="166"/>
    </location>
</feature>
<evidence type="ECO:0000256" key="1">
    <source>
        <dbReference type="SAM" id="MobiDB-lite"/>
    </source>
</evidence>
<dbReference type="Proteomes" id="UP000287651">
    <property type="component" value="Unassembled WGS sequence"/>
</dbReference>
<feature type="compositionally biased region" description="Low complexity" evidence="1">
    <location>
        <begin position="115"/>
        <end position="124"/>
    </location>
</feature>